<organism evidence="2 3">
    <name type="scientific">Lasiosphaeria hispida</name>
    <dbReference type="NCBI Taxonomy" id="260671"/>
    <lineage>
        <taxon>Eukaryota</taxon>
        <taxon>Fungi</taxon>
        <taxon>Dikarya</taxon>
        <taxon>Ascomycota</taxon>
        <taxon>Pezizomycotina</taxon>
        <taxon>Sordariomycetes</taxon>
        <taxon>Sordariomycetidae</taxon>
        <taxon>Sordariales</taxon>
        <taxon>Lasiosphaeriaceae</taxon>
        <taxon>Lasiosphaeria</taxon>
    </lineage>
</organism>
<evidence type="ECO:0000256" key="1">
    <source>
        <dbReference type="SAM" id="MobiDB-lite"/>
    </source>
</evidence>
<comment type="caution">
    <text evidence="2">The sequence shown here is derived from an EMBL/GenBank/DDBJ whole genome shotgun (WGS) entry which is preliminary data.</text>
</comment>
<name>A0AAJ0M8J4_9PEZI</name>
<accession>A0AAJ0M8J4</accession>
<feature type="compositionally biased region" description="Polar residues" evidence="1">
    <location>
        <begin position="73"/>
        <end position="84"/>
    </location>
</feature>
<gene>
    <name evidence="2" type="ORF">B0T25DRAFT_522778</name>
</gene>
<dbReference type="AlphaFoldDB" id="A0AAJ0M8J4"/>
<feature type="compositionally biased region" description="Polar residues" evidence="1">
    <location>
        <begin position="19"/>
        <end position="44"/>
    </location>
</feature>
<protein>
    <submittedName>
        <fullName evidence="2">Uncharacterized protein</fullName>
    </submittedName>
</protein>
<reference evidence="2" key="2">
    <citation type="submission" date="2023-06" db="EMBL/GenBank/DDBJ databases">
        <authorList>
            <consortium name="Lawrence Berkeley National Laboratory"/>
            <person name="Haridas S."/>
            <person name="Hensen N."/>
            <person name="Bonometti L."/>
            <person name="Westerberg I."/>
            <person name="Brannstrom I.O."/>
            <person name="Guillou S."/>
            <person name="Cros-Aarteil S."/>
            <person name="Calhoun S."/>
            <person name="Kuo A."/>
            <person name="Mondo S."/>
            <person name="Pangilinan J."/>
            <person name="Riley R."/>
            <person name="Labutti K."/>
            <person name="Andreopoulos B."/>
            <person name="Lipzen A."/>
            <person name="Chen C."/>
            <person name="Yanf M."/>
            <person name="Daum C."/>
            <person name="Ng V."/>
            <person name="Clum A."/>
            <person name="Steindorff A."/>
            <person name="Ohm R."/>
            <person name="Martin F."/>
            <person name="Silar P."/>
            <person name="Natvig D."/>
            <person name="Lalanne C."/>
            <person name="Gautier V."/>
            <person name="Ament-Velasquez S.L."/>
            <person name="Kruys A."/>
            <person name="Hutchinson M.I."/>
            <person name="Powell A.J."/>
            <person name="Barry K."/>
            <person name="Miller A.N."/>
            <person name="Grigoriev I.V."/>
            <person name="Debuchy R."/>
            <person name="Gladieux P."/>
            <person name="Thoren M.H."/>
            <person name="Johannesson H."/>
        </authorList>
    </citation>
    <scope>NUCLEOTIDE SEQUENCE</scope>
    <source>
        <strain evidence="2">CBS 955.72</strain>
    </source>
</reference>
<sequence>MARKRNNGNGQRAAGSGPGANQGQNQNKAPQLTNAASAPASSKVAQLELPEGFVLKNKVDSRNRNRTKKPKDQPTQPNQLNQTRMAGAAPRIVIPKPWEIDAKYTGTDKPVGPPGDPKLRYNYNRQWPSFNVGHDKVGDELAKELSRQRRAALPRLYTNWSEERLQPLKEKYKAANELELYKRRLAARDAPPNTRLIFASPLASGNQAADSFSPANDANPLIHFLTMPELATRLLKLLTPSIRDLASLAAVCRSASVVTAHNMELWDVETGSFLTDDDRFQPRTGHDGNVVESKGVRANILVIAPMGISETDNKTPYLAGWRIMEKLVRGFVHIRNSFRDIIIDQLPCFDIRLFEMMVQTMPNLESVGISRCLLLDVSKLKPLLEIVKRHPRRLPNGRTRYVRLDFAPYFFEGPSHSNRLGSFGVTHHEPTFHIPRAVFGSILQCERLAREVGMDLLSEGSSFWRFVCRVPGNDDLWAIKARDAVITRDRDLARARKGESAGRAQRVDAALQTFADNVTAAVAGDNVEPLAPPYQFQVLHPADHRSYGYWRREKRCERCSHIQLHAFYNYHVKICYPCKMQMFVDTMDTSHFRYRIQCALDYWIGDLDVSSSTLKALLEGEGRDVALVKAVSAVNDTDNAFNYHLRFPTGPANELAVYPELPNASREGASLRRWALYMGGGFSPTDFRQGGPQQMHPAYFQMSENNVNHEKYGTESPNHFRQRWQWSPRTEEILAEALLKKHINDPNKPTPWDYQLSPETLGEYLAMVRRSDKELRYAMKLEYRGQNQWDFKVHQHHYCRIEVMVFSYIGPREHSYNLDKLIVQERIDNKYWYHRKYHDGRQI</sequence>
<proteinExistence type="predicted"/>
<dbReference type="EMBL" id="JAUIQD010000008">
    <property type="protein sequence ID" value="KAK3341471.1"/>
    <property type="molecule type" value="Genomic_DNA"/>
</dbReference>
<evidence type="ECO:0000313" key="3">
    <source>
        <dbReference type="Proteomes" id="UP001275084"/>
    </source>
</evidence>
<evidence type="ECO:0000313" key="2">
    <source>
        <dbReference type="EMBL" id="KAK3341471.1"/>
    </source>
</evidence>
<reference evidence="2" key="1">
    <citation type="journal article" date="2023" name="Mol. Phylogenet. Evol.">
        <title>Genome-scale phylogeny and comparative genomics of the fungal order Sordariales.</title>
        <authorList>
            <person name="Hensen N."/>
            <person name="Bonometti L."/>
            <person name="Westerberg I."/>
            <person name="Brannstrom I.O."/>
            <person name="Guillou S."/>
            <person name="Cros-Aarteil S."/>
            <person name="Calhoun S."/>
            <person name="Haridas S."/>
            <person name="Kuo A."/>
            <person name="Mondo S."/>
            <person name="Pangilinan J."/>
            <person name="Riley R."/>
            <person name="LaButti K."/>
            <person name="Andreopoulos B."/>
            <person name="Lipzen A."/>
            <person name="Chen C."/>
            <person name="Yan M."/>
            <person name="Daum C."/>
            <person name="Ng V."/>
            <person name="Clum A."/>
            <person name="Steindorff A."/>
            <person name="Ohm R.A."/>
            <person name="Martin F."/>
            <person name="Silar P."/>
            <person name="Natvig D.O."/>
            <person name="Lalanne C."/>
            <person name="Gautier V."/>
            <person name="Ament-Velasquez S.L."/>
            <person name="Kruys A."/>
            <person name="Hutchinson M.I."/>
            <person name="Powell A.J."/>
            <person name="Barry K."/>
            <person name="Miller A.N."/>
            <person name="Grigoriev I.V."/>
            <person name="Debuchy R."/>
            <person name="Gladieux P."/>
            <person name="Hiltunen Thoren M."/>
            <person name="Johannesson H."/>
        </authorList>
    </citation>
    <scope>NUCLEOTIDE SEQUENCE</scope>
    <source>
        <strain evidence="2">CBS 955.72</strain>
    </source>
</reference>
<feature type="region of interest" description="Disordered" evidence="1">
    <location>
        <begin position="1"/>
        <end position="89"/>
    </location>
</feature>
<keyword evidence="3" id="KW-1185">Reference proteome</keyword>
<dbReference type="Proteomes" id="UP001275084">
    <property type="component" value="Unassembled WGS sequence"/>
</dbReference>